<evidence type="ECO:0000313" key="3">
    <source>
        <dbReference type="Proteomes" id="UP000218690"/>
    </source>
</evidence>
<organism evidence="2 3">
    <name type="scientific">Corynebacterium accolens</name>
    <dbReference type="NCBI Taxonomy" id="38284"/>
    <lineage>
        <taxon>Bacteria</taxon>
        <taxon>Bacillati</taxon>
        <taxon>Actinomycetota</taxon>
        <taxon>Actinomycetes</taxon>
        <taxon>Mycobacteriales</taxon>
        <taxon>Corynebacteriaceae</taxon>
        <taxon>Corynebacterium</taxon>
    </lineage>
</organism>
<accession>A0A2A4ALH2</accession>
<dbReference type="SMART" id="SM00858">
    <property type="entry name" value="SAF"/>
    <property type="match status" value="1"/>
</dbReference>
<evidence type="ECO:0000313" key="2">
    <source>
        <dbReference type="EMBL" id="PCC83046.1"/>
    </source>
</evidence>
<dbReference type="AlphaFoldDB" id="A0A2A4ALH2"/>
<keyword evidence="2" id="KW-0282">Flagellum</keyword>
<sequence>MTADKLLKVLRTPGHRRALMLRRFVALVLVAAAGFSMLSARKEHPLAVVFARDVPAGHALSLDDVTLAPIPASALPEKKVDTNLEELEGRVVVSAGSAGEILTETRLLGPQLVDDLVNNSTGNNSGEESHMIPLKPAEPDILPHLHHGDTVNVIAGASEEEIEEGQTTAGSVIAAGGRVITTTSGEEESRATIVLLALPASQADAVAAASLSQPLTVVIVGQRATGMN</sequence>
<feature type="domain" description="SAF" evidence="1">
    <location>
        <begin position="45"/>
        <end position="108"/>
    </location>
</feature>
<protein>
    <submittedName>
        <fullName evidence="2">Flagellar biosynthesis protein FlgA</fullName>
    </submittedName>
</protein>
<keyword evidence="2" id="KW-0966">Cell projection</keyword>
<dbReference type="Proteomes" id="UP000218690">
    <property type="component" value="Unassembled WGS sequence"/>
</dbReference>
<proteinExistence type="predicted"/>
<comment type="caution">
    <text evidence="2">The sequence shown here is derived from an EMBL/GenBank/DDBJ whole genome shotgun (WGS) entry which is preliminary data.</text>
</comment>
<reference evidence="2 3" key="1">
    <citation type="submission" date="2017-09" db="EMBL/GenBank/DDBJ databases">
        <title>Draft Genome Sequence of Corynebacterium accolens AH4003.</title>
        <authorList>
            <person name="Chen Y."/>
            <person name="Oosthuysen W.F."/>
            <person name="Kelley S."/>
            <person name="Horswill A."/>
        </authorList>
    </citation>
    <scope>NUCLEOTIDE SEQUENCE [LARGE SCALE GENOMIC DNA]</scope>
    <source>
        <strain evidence="2 3">AH4003</strain>
    </source>
</reference>
<gene>
    <name evidence="2" type="ORF">COM45_04390</name>
</gene>
<dbReference type="InterPro" id="IPR013974">
    <property type="entry name" value="SAF"/>
</dbReference>
<dbReference type="CDD" id="cd11614">
    <property type="entry name" value="SAF_CpaB_FlgA_like"/>
    <property type="match status" value="1"/>
</dbReference>
<dbReference type="EMBL" id="NWBP01000016">
    <property type="protein sequence ID" value="PCC83046.1"/>
    <property type="molecule type" value="Genomic_DNA"/>
</dbReference>
<name>A0A2A4ALH2_9CORY</name>
<dbReference type="Pfam" id="PF08666">
    <property type="entry name" value="SAF"/>
    <property type="match status" value="1"/>
</dbReference>
<keyword evidence="2" id="KW-0969">Cilium</keyword>
<evidence type="ECO:0000259" key="1">
    <source>
        <dbReference type="SMART" id="SM00858"/>
    </source>
</evidence>